<dbReference type="OrthoDB" id="9900537at2759"/>
<dbReference type="GO" id="GO:0004190">
    <property type="term" value="F:aspartic-type endopeptidase activity"/>
    <property type="evidence" value="ECO:0007669"/>
    <property type="project" value="UniProtKB-KW"/>
</dbReference>
<dbReference type="InterPro" id="IPR051592">
    <property type="entry name" value="HERV-K_Pro_peptidase_A2"/>
</dbReference>
<dbReference type="InterPro" id="IPR021109">
    <property type="entry name" value="Peptidase_aspartic_dom_sf"/>
</dbReference>
<dbReference type="InterPro" id="IPR001969">
    <property type="entry name" value="Aspartic_peptidase_AS"/>
</dbReference>
<feature type="non-terminal residue" evidence="5">
    <location>
        <position position="1"/>
    </location>
</feature>
<dbReference type="InterPro" id="IPR029054">
    <property type="entry name" value="dUTPase-like"/>
</dbReference>
<sequence>GSLGLDLATAIDITLLDTKPVKVRTDVYGPVTVNHEPVGALLIGRSSATIKGLQILTGLIDKDYFGEIQIMVSAMFPPVHIPQGSKIAQLIPLPHLAADLTPAREQPRGHGAFGSTRNVALLTVGLYQRPRQTVTVKHREESIRINALLDTGADVSIIS</sequence>
<keyword evidence="1" id="KW-0645">Protease</keyword>
<gene>
    <name evidence="5" type="primary">Ervk9</name>
    <name evidence="5" type="ORF">ANSSEM_R08874</name>
</gene>
<dbReference type="GO" id="GO:0006508">
    <property type="term" value="P:proteolysis"/>
    <property type="evidence" value="ECO:0007669"/>
    <property type="project" value="UniProtKB-KW"/>
</dbReference>
<reference evidence="5 6" key="1">
    <citation type="submission" date="2019-09" db="EMBL/GenBank/DDBJ databases">
        <title>Bird 10,000 Genomes (B10K) Project - Family phase.</title>
        <authorList>
            <person name="Zhang G."/>
        </authorList>
    </citation>
    <scope>NUCLEOTIDE SEQUENCE [LARGE SCALE GENOMIC DNA]</scope>
    <source>
        <strain evidence="5">B10K-DU-001-57</strain>
        <tissue evidence="5">Muscle</tissue>
    </source>
</reference>
<dbReference type="Gene3D" id="2.40.70.10">
    <property type="entry name" value="Acid Proteases"/>
    <property type="match status" value="1"/>
</dbReference>
<dbReference type="InterPro" id="IPR036157">
    <property type="entry name" value="dUTPase-like_sf"/>
</dbReference>
<name>A0A7K9VD74_ANSSE</name>
<dbReference type="SUPFAM" id="SSF51283">
    <property type="entry name" value="dUTPase-like"/>
    <property type="match status" value="1"/>
</dbReference>
<dbReference type="PANTHER" id="PTHR19422">
    <property type="entry name" value="GAG RETROVIRAL POLYPROTEIN"/>
    <property type="match status" value="1"/>
</dbReference>
<evidence type="ECO:0000313" key="5">
    <source>
        <dbReference type="EMBL" id="NXI71024.1"/>
    </source>
</evidence>
<evidence type="ECO:0000313" key="6">
    <source>
        <dbReference type="Proteomes" id="UP000567872"/>
    </source>
</evidence>
<keyword evidence="6" id="KW-1185">Reference proteome</keyword>
<dbReference type="Pfam" id="PF00077">
    <property type="entry name" value="RVP"/>
    <property type="match status" value="1"/>
</dbReference>
<dbReference type="EMBL" id="VXAA01005374">
    <property type="protein sequence ID" value="NXI71024.1"/>
    <property type="molecule type" value="Genomic_DNA"/>
</dbReference>
<keyword evidence="2" id="KW-0064">Aspartyl protease</keyword>
<protein>
    <submittedName>
        <fullName evidence="5">POK9 protein</fullName>
    </submittedName>
</protein>
<dbReference type="PROSITE" id="PS00141">
    <property type="entry name" value="ASP_PROTEASE"/>
    <property type="match status" value="1"/>
</dbReference>
<feature type="non-terminal residue" evidence="5">
    <location>
        <position position="159"/>
    </location>
</feature>
<evidence type="ECO:0000256" key="2">
    <source>
        <dbReference type="ARBA" id="ARBA00022750"/>
    </source>
</evidence>
<organism evidence="5 6">
    <name type="scientific">Anseranas semipalmata</name>
    <name type="common">Magpie goose</name>
    <name type="synonym">Anas semipalmata</name>
    <dbReference type="NCBI Taxonomy" id="8851"/>
    <lineage>
        <taxon>Eukaryota</taxon>
        <taxon>Metazoa</taxon>
        <taxon>Chordata</taxon>
        <taxon>Craniata</taxon>
        <taxon>Vertebrata</taxon>
        <taxon>Euteleostomi</taxon>
        <taxon>Archelosauria</taxon>
        <taxon>Archosauria</taxon>
        <taxon>Dinosauria</taxon>
        <taxon>Saurischia</taxon>
        <taxon>Theropoda</taxon>
        <taxon>Coelurosauria</taxon>
        <taxon>Aves</taxon>
        <taxon>Neognathae</taxon>
        <taxon>Galloanserae</taxon>
        <taxon>Anseriformes</taxon>
        <taxon>Anseranatidae</taxon>
        <taxon>Anseranas</taxon>
    </lineage>
</organism>
<dbReference type="AlphaFoldDB" id="A0A7K9VD74"/>
<dbReference type="InterPro" id="IPR018061">
    <property type="entry name" value="Retropepsins"/>
</dbReference>
<comment type="caution">
    <text evidence="5">The sequence shown here is derived from an EMBL/GenBank/DDBJ whole genome shotgun (WGS) entry which is preliminary data.</text>
</comment>
<dbReference type="Proteomes" id="UP000567872">
    <property type="component" value="Unassembled WGS sequence"/>
</dbReference>
<dbReference type="InterPro" id="IPR001995">
    <property type="entry name" value="Peptidase_A2_cat"/>
</dbReference>
<proteinExistence type="predicted"/>
<feature type="domain" description="Peptidase A2" evidence="4">
    <location>
        <begin position="145"/>
        <end position="159"/>
    </location>
</feature>
<dbReference type="Pfam" id="PF00692">
    <property type="entry name" value="dUTPase"/>
    <property type="match status" value="1"/>
</dbReference>
<evidence type="ECO:0000259" key="4">
    <source>
        <dbReference type="PROSITE" id="PS50175"/>
    </source>
</evidence>
<dbReference type="SUPFAM" id="SSF50630">
    <property type="entry name" value="Acid proteases"/>
    <property type="match status" value="1"/>
</dbReference>
<dbReference type="PANTHER" id="PTHR19422:SF123">
    <property type="entry name" value="RT1 CLASS I, LOCUS CE15"/>
    <property type="match status" value="1"/>
</dbReference>
<dbReference type="Gene3D" id="2.70.40.10">
    <property type="match status" value="1"/>
</dbReference>
<evidence type="ECO:0000256" key="1">
    <source>
        <dbReference type="ARBA" id="ARBA00022670"/>
    </source>
</evidence>
<evidence type="ECO:0000256" key="3">
    <source>
        <dbReference type="ARBA" id="ARBA00022801"/>
    </source>
</evidence>
<accession>A0A7K9VD74</accession>
<dbReference type="PROSITE" id="PS50175">
    <property type="entry name" value="ASP_PROT_RETROV"/>
    <property type="match status" value="1"/>
</dbReference>
<keyword evidence="3" id="KW-0378">Hydrolase</keyword>